<dbReference type="PROSITE" id="PS51257">
    <property type="entry name" value="PROKAR_LIPOPROTEIN"/>
    <property type="match status" value="1"/>
</dbReference>
<feature type="region of interest" description="Disordered" evidence="1">
    <location>
        <begin position="195"/>
        <end position="224"/>
    </location>
</feature>
<feature type="compositionally biased region" description="Pro residues" evidence="1">
    <location>
        <begin position="32"/>
        <end position="41"/>
    </location>
</feature>
<evidence type="ECO:0000313" key="3">
    <source>
        <dbReference type="Proteomes" id="UP000297654"/>
    </source>
</evidence>
<evidence type="ECO:0000256" key="1">
    <source>
        <dbReference type="SAM" id="MobiDB-lite"/>
    </source>
</evidence>
<keyword evidence="3" id="KW-1185">Reference proteome</keyword>
<dbReference type="AlphaFoldDB" id="A0A1H8F232"/>
<comment type="caution">
    <text evidence="2">The sequence shown here is derived from an EMBL/GenBank/DDBJ whole genome shotgun (WGS) entry which is preliminary data.</text>
</comment>
<dbReference type="RefSeq" id="WP_134450437.1">
    <property type="nucleotide sequence ID" value="NZ_FOCN01000005.1"/>
</dbReference>
<protein>
    <submittedName>
        <fullName evidence="2">Uncharacterized protein</fullName>
    </submittedName>
</protein>
<name>A0A1H8F232_9MICO</name>
<feature type="region of interest" description="Disordered" evidence="1">
    <location>
        <begin position="31"/>
        <end position="65"/>
    </location>
</feature>
<proteinExistence type="predicted"/>
<organism evidence="2 3">
    <name type="scientific">Cryobacterium luteum</name>
    <dbReference type="NCBI Taxonomy" id="1424661"/>
    <lineage>
        <taxon>Bacteria</taxon>
        <taxon>Bacillati</taxon>
        <taxon>Actinomycetota</taxon>
        <taxon>Actinomycetes</taxon>
        <taxon>Micrococcales</taxon>
        <taxon>Microbacteriaceae</taxon>
        <taxon>Cryobacterium</taxon>
    </lineage>
</organism>
<gene>
    <name evidence="2" type="ORF">E3O10_15235</name>
</gene>
<dbReference type="Proteomes" id="UP000297654">
    <property type="component" value="Unassembled WGS sequence"/>
</dbReference>
<reference evidence="2 3" key="1">
    <citation type="submission" date="2019-03" db="EMBL/GenBank/DDBJ databases">
        <title>Genomics of glacier-inhabiting Cryobacterium strains.</title>
        <authorList>
            <person name="Liu Q."/>
            <person name="Xin Y.-H."/>
        </authorList>
    </citation>
    <scope>NUCLEOTIDE SEQUENCE [LARGE SCALE GENOMIC DNA]</scope>
    <source>
        <strain evidence="2 3">Hh15</strain>
    </source>
</reference>
<dbReference type="EMBL" id="SOFF01000041">
    <property type="protein sequence ID" value="TFB85485.1"/>
    <property type="molecule type" value="Genomic_DNA"/>
</dbReference>
<dbReference type="OrthoDB" id="9926039at2"/>
<evidence type="ECO:0000313" key="2">
    <source>
        <dbReference type="EMBL" id="TFB85485.1"/>
    </source>
</evidence>
<sequence length="224" mass="22728">MHARRGLAVIGVVLVEITLVGAALAGCAVAEPPQPETPPNAPSSSGPSTSLPAPPPDTGGGAISVGLPQLPIGGNVSFDENTLADNCVTVNWIVEQDNAKIPENVQIWISGARFTDDVYALADSGCSGEKPPCIEFVFDIADQTCDLAIVPTGNQPSPPDAPLNVSLTGEVTCSDGESLDCAKFLSAVFTESNLSIPLDTPPANTPSDTPPADEGLGVTTSGPA</sequence>
<accession>A0A1H8F232</accession>